<comment type="caution">
    <text evidence="10">The sequence shown here is derived from an EMBL/GenBank/DDBJ whole genome shotgun (WGS) entry which is preliminary data.</text>
</comment>
<dbReference type="SUPFAM" id="SSF52743">
    <property type="entry name" value="Subtilisin-like"/>
    <property type="match status" value="1"/>
</dbReference>
<keyword evidence="6" id="KW-0865">Zymogen</keyword>
<feature type="domain" description="Peptidase S53" evidence="9">
    <location>
        <begin position="212"/>
        <end position="586"/>
    </location>
</feature>
<evidence type="ECO:0000256" key="7">
    <source>
        <dbReference type="PROSITE-ProRule" id="PRU01032"/>
    </source>
</evidence>
<feature type="binding site" evidence="7">
    <location>
        <position position="566"/>
    </location>
    <ligand>
        <name>Ca(2+)</name>
        <dbReference type="ChEBI" id="CHEBI:29108"/>
    </ligand>
</feature>
<evidence type="ECO:0000256" key="5">
    <source>
        <dbReference type="ARBA" id="ARBA00022837"/>
    </source>
</evidence>
<dbReference type="InterPro" id="IPR000209">
    <property type="entry name" value="Peptidase_S8/S53_dom"/>
</dbReference>
<dbReference type="Pfam" id="PF00082">
    <property type="entry name" value="Peptidase_S8"/>
    <property type="match status" value="1"/>
</dbReference>
<evidence type="ECO:0000256" key="2">
    <source>
        <dbReference type="ARBA" id="ARBA00022723"/>
    </source>
</evidence>
<feature type="chain" id="PRO_5002761518" evidence="8">
    <location>
        <begin position="23"/>
        <end position="590"/>
    </location>
</feature>
<accession>B1F8Z5</accession>
<dbReference type="SMART" id="SM00944">
    <property type="entry name" value="Pro-kuma_activ"/>
    <property type="match status" value="1"/>
</dbReference>
<keyword evidence="8" id="KW-0732">Signal</keyword>
<dbReference type="Gene3D" id="3.40.50.200">
    <property type="entry name" value="Peptidase S8/S53 domain"/>
    <property type="match status" value="1"/>
</dbReference>
<feature type="binding site" evidence="7">
    <location>
        <position position="564"/>
    </location>
    <ligand>
        <name>Ca(2+)</name>
        <dbReference type="ChEBI" id="CHEBI:29108"/>
    </ligand>
</feature>
<dbReference type="SUPFAM" id="SSF54897">
    <property type="entry name" value="Protease propeptides/inhibitors"/>
    <property type="match status" value="1"/>
</dbReference>
<evidence type="ECO:0000313" key="11">
    <source>
        <dbReference type="Proteomes" id="UP000005463"/>
    </source>
</evidence>
<dbReference type="GO" id="GO:0004252">
    <property type="term" value="F:serine-type endopeptidase activity"/>
    <property type="evidence" value="ECO:0007669"/>
    <property type="project" value="UniProtKB-UniRule"/>
</dbReference>
<evidence type="ECO:0000259" key="9">
    <source>
        <dbReference type="PROSITE" id="PS51695"/>
    </source>
</evidence>
<keyword evidence="5 7" id="KW-0106">Calcium</keyword>
<dbReference type="CDD" id="cd04056">
    <property type="entry name" value="Peptidases_S53"/>
    <property type="match status" value="1"/>
</dbReference>
<gene>
    <name evidence="10" type="ORF">BamIOP4010DRAFT_0504</name>
</gene>
<comment type="cofactor">
    <cofactor evidence="7">
        <name>Ca(2+)</name>
        <dbReference type="ChEBI" id="CHEBI:29108"/>
    </cofactor>
    <text evidence="7">Binds 1 Ca(2+) ion per subunit.</text>
</comment>
<evidence type="ECO:0000256" key="6">
    <source>
        <dbReference type="ARBA" id="ARBA00023145"/>
    </source>
</evidence>
<dbReference type="AlphaFoldDB" id="B1F8Z5"/>
<dbReference type="Proteomes" id="UP000005463">
    <property type="component" value="Unassembled WGS sequence"/>
</dbReference>
<dbReference type="PATRIC" id="fig|396596.7.peg.7438"/>
<evidence type="ECO:0000256" key="8">
    <source>
        <dbReference type="SAM" id="SignalP"/>
    </source>
</evidence>
<evidence type="ECO:0000313" key="10">
    <source>
        <dbReference type="EMBL" id="EDT05917.1"/>
    </source>
</evidence>
<protein>
    <submittedName>
        <fullName evidence="10">Peptidase S53 propeptide</fullName>
    </submittedName>
</protein>
<keyword evidence="3 7" id="KW-0378">Hydrolase</keyword>
<dbReference type="InterPro" id="IPR015366">
    <property type="entry name" value="S53_propep"/>
</dbReference>
<keyword evidence="2 7" id="KW-0479">Metal-binding</keyword>
<evidence type="ECO:0000256" key="3">
    <source>
        <dbReference type="ARBA" id="ARBA00022801"/>
    </source>
</evidence>
<feature type="signal peptide" evidence="8">
    <location>
        <begin position="1"/>
        <end position="22"/>
    </location>
</feature>
<dbReference type="PANTHER" id="PTHR14218">
    <property type="entry name" value="PROTEASE S8 TRIPEPTIDYL PEPTIDASE I CLN2"/>
    <property type="match status" value="1"/>
</dbReference>
<dbReference type="PANTHER" id="PTHR14218:SF15">
    <property type="entry name" value="TRIPEPTIDYL-PEPTIDASE 1"/>
    <property type="match status" value="1"/>
</dbReference>
<dbReference type="GO" id="GO:0008240">
    <property type="term" value="F:tripeptidyl-peptidase activity"/>
    <property type="evidence" value="ECO:0007669"/>
    <property type="project" value="TreeGrafter"/>
</dbReference>
<feature type="active site" description="Charge relay system" evidence="7">
    <location>
        <position position="292"/>
    </location>
</feature>
<evidence type="ECO:0000256" key="1">
    <source>
        <dbReference type="ARBA" id="ARBA00022670"/>
    </source>
</evidence>
<dbReference type="InterPro" id="IPR050819">
    <property type="entry name" value="Tripeptidyl-peptidase_I"/>
</dbReference>
<dbReference type="GO" id="GO:0006508">
    <property type="term" value="P:proteolysis"/>
    <property type="evidence" value="ECO:0007669"/>
    <property type="project" value="UniProtKB-KW"/>
</dbReference>
<feature type="binding site" evidence="7">
    <location>
        <position position="547"/>
    </location>
    <ligand>
        <name>Ca(2+)</name>
        <dbReference type="ChEBI" id="CHEBI:29108"/>
    </ligand>
</feature>
<keyword evidence="1 7" id="KW-0645">Protease</keyword>
<feature type="active site" description="Charge relay system" evidence="7">
    <location>
        <position position="288"/>
    </location>
</feature>
<proteinExistence type="predicted"/>
<keyword evidence="4 7" id="KW-0720">Serine protease</keyword>
<dbReference type="PROSITE" id="PS51695">
    <property type="entry name" value="SEDOLISIN"/>
    <property type="match status" value="1"/>
</dbReference>
<dbReference type="RefSeq" id="WP_006749721.1">
    <property type="nucleotide sequence ID" value="NZ_ABLC01000005.1"/>
</dbReference>
<dbReference type="InterPro" id="IPR030400">
    <property type="entry name" value="Sedolisin_dom"/>
</dbReference>
<organism evidence="10 11">
    <name type="scientific">Burkholderia ambifaria IOP40-10</name>
    <dbReference type="NCBI Taxonomy" id="396596"/>
    <lineage>
        <taxon>Bacteria</taxon>
        <taxon>Pseudomonadati</taxon>
        <taxon>Pseudomonadota</taxon>
        <taxon>Betaproteobacteria</taxon>
        <taxon>Burkholderiales</taxon>
        <taxon>Burkholderiaceae</taxon>
        <taxon>Burkholderia</taxon>
        <taxon>Burkholderia cepacia complex</taxon>
    </lineage>
</organism>
<feature type="active site" description="Charge relay system" evidence="7">
    <location>
        <position position="506"/>
    </location>
</feature>
<name>B1F8Z5_9BURK</name>
<dbReference type="InterPro" id="IPR036852">
    <property type="entry name" value="Peptidase_S8/S53_dom_sf"/>
</dbReference>
<sequence length="590" mass="62422">MIIQMAIAATSLLVVHMSFSVAATLGVATSGWVGTVTPPALIQPVDGPLLQPLLPGRQLPISVIVRRSAMDELRLSAHTVDRSAATRILNNLASPGTRDKVTRIEAYLRREGFTDIHPTSDGAAVSAMGSVRDIERAFGVTLKQAPGGVGEVTFGNTSEVRIPRPLADAVVGVVGLDNQSVLKPIDVMAAPRSGPAGTQLQERVFAADGTAEVVRHAVEDLPVLYNAAVLPAATDVTAAVIAVGNLGAALHNLATFEQLYNLHADVEVVQTANASTEGYHTAPSDLIEWDMDTQLLLANAGGLKKLIIYNVPDYSWASLIGGMQRAVEENRASIISTSLYGPEQSIGDDVLTEIDAILSRAINQDQNFLFCSGDDGIYRPQSARPSSPYYPNLSRYPAQRQIGFPASHPYVIAVGATELQTSPSAPRSYVRDVAWNIQTGHGITQGGVSHLYRIPAWQPRYVSQLSSERARSVPDVAFNGSGASSALVISTNADGTEGPFWVSGSSAATPTFAGLLARIVQKHGQLGFIGDRLYQYASQRTAQAHDVQSGTNGLYGDGYVASVGWDAVSGWGSLDIADLDAFLSSGAVGR</sequence>
<dbReference type="Pfam" id="PF09286">
    <property type="entry name" value="Pro-kuma_activ"/>
    <property type="match status" value="1"/>
</dbReference>
<feature type="binding site" evidence="7">
    <location>
        <position position="546"/>
    </location>
    <ligand>
        <name>Ca(2+)</name>
        <dbReference type="ChEBI" id="CHEBI:29108"/>
    </ligand>
</feature>
<reference evidence="10 11" key="1">
    <citation type="submission" date="2008-03" db="EMBL/GenBank/DDBJ databases">
        <title>Sequencing of the draft genome and assembly of Burkholderia ambifaria IOP40-10.</title>
        <authorList>
            <consortium name="US DOE Joint Genome Institute (JGI-PGF)"/>
            <person name="Copeland A."/>
            <person name="Lucas S."/>
            <person name="Lapidus A."/>
            <person name="Glavina del Rio T."/>
            <person name="Dalin E."/>
            <person name="Tice H."/>
            <person name="Bruce D."/>
            <person name="Goodwin L."/>
            <person name="Pitluck S."/>
            <person name="Larimer F."/>
            <person name="Land M.L."/>
            <person name="Hauser L."/>
            <person name="Tiedje J."/>
            <person name="Richardson P."/>
        </authorList>
    </citation>
    <scope>NUCLEOTIDE SEQUENCE [LARGE SCALE GENOMIC DNA]</scope>
    <source>
        <strain evidence="10 11">IOP40-10</strain>
    </source>
</reference>
<dbReference type="EMBL" id="ABLC01000005">
    <property type="protein sequence ID" value="EDT05917.1"/>
    <property type="molecule type" value="Genomic_DNA"/>
</dbReference>
<dbReference type="GO" id="GO:0046872">
    <property type="term" value="F:metal ion binding"/>
    <property type="evidence" value="ECO:0007669"/>
    <property type="project" value="UniProtKB-UniRule"/>
</dbReference>
<evidence type="ECO:0000256" key="4">
    <source>
        <dbReference type="ARBA" id="ARBA00022825"/>
    </source>
</evidence>